<dbReference type="EMBL" id="JACXAA010000016">
    <property type="protein sequence ID" value="MBD2757070.1"/>
    <property type="molecule type" value="Genomic_DNA"/>
</dbReference>
<reference evidence="1" key="1">
    <citation type="submission" date="2020-09" db="EMBL/GenBank/DDBJ databases">
        <authorList>
            <person name="Kim M.K."/>
        </authorList>
    </citation>
    <scope>NUCLEOTIDE SEQUENCE</scope>
    <source>
        <strain evidence="1">BT704</strain>
    </source>
</reference>
<evidence type="ECO:0000313" key="1">
    <source>
        <dbReference type="EMBL" id="MBD2757070.1"/>
    </source>
</evidence>
<proteinExistence type="predicted"/>
<name>A0A927B7D7_9BACT</name>
<keyword evidence="2" id="KW-1185">Reference proteome</keyword>
<dbReference type="RefSeq" id="WP_191042690.1">
    <property type="nucleotide sequence ID" value="NZ_JACXAA010000016.1"/>
</dbReference>
<gene>
    <name evidence="1" type="ORF">IC230_29590</name>
</gene>
<accession>A0A927B7D7</accession>
<comment type="caution">
    <text evidence="1">The sequence shown here is derived from an EMBL/GenBank/DDBJ whole genome shotgun (WGS) entry which is preliminary data.</text>
</comment>
<dbReference type="AlphaFoldDB" id="A0A927B7D7"/>
<protein>
    <submittedName>
        <fullName evidence="1">Uncharacterized protein</fullName>
    </submittedName>
</protein>
<sequence>MKWLIQLLAGFLLIIFLANFFSPARYALGQFLGRNNSIFSKRQYVTKHGYFAASEGGFFLKGASETWEGVVSRFDRYKQCHPTSPDTVLYRRYQLRPWQFWD</sequence>
<organism evidence="1 2">
    <name type="scientific">Spirosoma validum</name>
    <dbReference type="NCBI Taxonomy" id="2771355"/>
    <lineage>
        <taxon>Bacteria</taxon>
        <taxon>Pseudomonadati</taxon>
        <taxon>Bacteroidota</taxon>
        <taxon>Cytophagia</taxon>
        <taxon>Cytophagales</taxon>
        <taxon>Cytophagaceae</taxon>
        <taxon>Spirosoma</taxon>
    </lineage>
</organism>
<dbReference type="Proteomes" id="UP000653797">
    <property type="component" value="Unassembled WGS sequence"/>
</dbReference>
<evidence type="ECO:0000313" key="2">
    <source>
        <dbReference type="Proteomes" id="UP000653797"/>
    </source>
</evidence>